<feature type="chain" id="PRO_5032507641" evidence="1">
    <location>
        <begin position="22"/>
        <end position="225"/>
    </location>
</feature>
<name>A0A7M1T417_9FLAO</name>
<dbReference type="RefSeq" id="WP_193440600.1">
    <property type="nucleotide sequence ID" value="NZ_CP063145.1"/>
</dbReference>
<organism evidence="2 3">
    <name type="scientific">Cruoricaptor ignavus</name>
    <dbReference type="NCBI Taxonomy" id="1118202"/>
    <lineage>
        <taxon>Bacteria</taxon>
        <taxon>Pseudomonadati</taxon>
        <taxon>Bacteroidota</taxon>
        <taxon>Flavobacteriia</taxon>
        <taxon>Flavobacteriales</taxon>
        <taxon>Weeksellaceae</taxon>
        <taxon>Cruoricaptor</taxon>
    </lineage>
</organism>
<dbReference type="AlphaFoldDB" id="A0A7M1T417"/>
<reference evidence="2 3" key="1">
    <citation type="submission" date="2020-10" db="EMBL/GenBank/DDBJ databases">
        <title>Complete genome of Cruoricapor ignavus strain M1214 isolated from the blood culture of a febrile patient.</title>
        <authorList>
            <person name="Guglielmino C.J.D."/>
        </authorList>
    </citation>
    <scope>NUCLEOTIDE SEQUENCE [LARGE SCALE GENOMIC DNA]</scope>
    <source>
        <strain evidence="2 3">M1214</strain>
    </source>
</reference>
<dbReference type="KEGG" id="civ:IMZ16_04055"/>
<proteinExistence type="predicted"/>
<protein>
    <submittedName>
        <fullName evidence="2">Uncharacterized protein</fullName>
    </submittedName>
</protein>
<dbReference type="Proteomes" id="UP000593605">
    <property type="component" value="Chromosome"/>
</dbReference>
<accession>A0A7M1T417</accession>
<gene>
    <name evidence="2" type="ORF">IMZ16_04055</name>
</gene>
<evidence type="ECO:0000313" key="2">
    <source>
        <dbReference type="EMBL" id="QOR74616.1"/>
    </source>
</evidence>
<feature type="signal peptide" evidence="1">
    <location>
        <begin position="1"/>
        <end position="21"/>
    </location>
</feature>
<dbReference type="EMBL" id="CP063145">
    <property type="protein sequence ID" value="QOR74616.1"/>
    <property type="molecule type" value="Genomic_DNA"/>
</dbReference>
<keyword evidence="1" id="KW-0732">Signal</keyword>
<evidence type="ECO:0000256" key="1">
    <source>
        <dbReference type="SAM" id="SignalP"/>
    </source>
</evidence>
<sequence>MKNLKLFYTAAALCLSHYATAQFSYGLSFNPEFLGQVLVNSAARTASEEAYINSYKKQVEFYEKISEKAAQVMLITDYIHKSLTEVHSTVQQGKQLKYLFQYFNKIGENTAKLGKATANNPHFAPLYYKYYVLIFQEIAEMEKEVQDVILHVNDRNIMDSYERTLMIDEMLHHARLINMYIVYLTNRLNSAKKQSFFWQVPKLNSWIHADKFIVEDIIRTYKWNF</sequence>
<evidence type="ECO:0000313" key="3">
    <source>
        <dbReference type="Proteomes" id="UP000593605"/>
    </source>
</evidence>